<dbReference type="GO" id="GO:0009229">
    <property type="term" value="P:thiamine diphosphate biosynthetic process"/>
    <property type="evidence" value="ECO:0007669"/>
    <property type="project" value="UniProtKB-UniRule"/>
</dbReference>
<keyword evidence="8" id="KW-0067">ATP-binding</keyword>
<reference evidence="12 13" key="1">
    <citation type="submission" date="2020-05" db="EMBL/GenBank/DDBJ databases">
        <title>Complete closed genome sequence of Defluviicoccus vanus.</title>
        <authorList>
            <person name="Bessarab I."/>
            <person name="Arumugam K."/>
            <person name="Maszenan A.M."/>
            <person name="Seviour R.J."/>
            <person name="Williams R.B."/>
        </authorList>
    </citation>
    <scope>NUCLEOTIDE SEQUENCE [LARGE SCALE GENOMIC DNA]</scope>
    <source>
        <strain evidence="12 13">Ben 114</strain>
    </source>
</reference>
<evidence type="ECO:0000256" key="2">
    <source>
        <dbReference type="ARBA" id="ARBA00022814"/>
    </source>
</evidence>
<keyword evidence="13" id="KW-1185">Reference proteome</keyword>
<feature type="binding site" evidence="8">
    <location>
        <position position="290"/>
    </location>
    <ligand>
        <name>Mg(2+)</name>
        <dbReference type="ChEBI" id="CHEBI:18420"/>
        <label>1</label>
    </ligand>
</feature>
<accession>A0A7H1MXA4</accession>
<feature type="domain" description="PurM-like N-terminal" evidence="9">
    <location>
        <begin position="192"/>
        <end position="308"/>
    </location>
</feature>
<dbReference type="Gene3D" id="3.30.1330.10">
    <property type="entry name" value="PurM-like, N-terminal domain"/>
    <property type="match status" value="1"/>
</dbReference>
<dbReference type="EMBL" id="CP053923">
    <property type="protein sequence ID" value="QNT68090.1"/>
    <property type="molecule type" value="Genomic_DNA"/>
</dbReference>
<dbReference type="GO" id="GO:0009228">
    <property type="term" value="P:thiamine biosynthetic process"/>
    <property type="evidence" value="ECO:0007669"/>
    <property type="project" value="UniProtKB-KW"/>
</dbReference>
<comment type="catalytic activity">
    <reaction evidence="8">
        <text>thiamine phosphate + ATP = thiamine diphosphate + ADP</text>
        <dbReference type="Rhea" id="RHEA:15913"/>
        <dbReference type="ChEBI" id="CHEBI:30616"/>
        <dbReference type="ChEBI" id="CHEBI:37575"/>
        <dbReference type="ChEBI" id="CHEBI:58937"/>
        <dbReference type="ChEBI" id="CHEBI:456216"/>
        <dbReference type="EC" id="2.7.4.16"/>
    </reaction>
</comment>
<feature type="binding site" evidence="8">
    <location>
        <position position="208"/>
    </location>
    <ligand>
        <name>Mg(2+)</name>
        <dbReference type="ChEBI" id="CHEBI:18420"/>
        <label>4</label>
    </ligand>
</feature>
<keyword evidence="4 8" id="KW-0784">Thiamine biosynthesis</keyword>
<evidence type="ECO:0000259" key="10">
    <source>
        <dbReference type="Pfam" id="PF01029"/>
    </source>
</evidence>
<dbReference type="CDD" id="cd02194">
    <property type="entry name" value="ThiL"/>
    <property type="match status" value="1"/>
</dbReference>
<dbReference type="UniPathway" id="UPA00060">
    <property type="reaction ID" value="UER00142"/>
</dbReference>
<evidence type="ECO:0000256" key="7">
    <source>
        <dbReference type="HAMAP-Rule" id="MF_00073"/>
    </source>
</evidence>
<comment type="similarity">
    <text evidence="1 7">Belongs to the NusB family.</text>
</comment>
<feature type="binding site" evidence="8">
    <location>
        <position position="385"/>
    </location>
    <ligand>
        <name>ATP</name>
        <dbReference type="ChEBI" id="CHEBI:30616"/>
    </ligand>
</feature>
<dbReference type="EC" id="2.7.4.16" evidence="8"/>
<feature type="binding site" evidence="8">
    <location>
        <position position="316"/>
    </location>
    <ligand>
        <name>ATP</name>
        <dbReference type="ChEBI" id="CHEBI:30616"/>
    </ligand>
</feature>
<dbReference type="KEGG" id="dvn:HQ394_00345"/>
<dbReference type="RefSeq" id="WP_190261533.1">
    <property type="nucleotide sequence ID" value="NZ_CP053923.1"/>
</dbReference>
<feature type="binding site" evidence="8">
    <location>
        <position position="238"/>
    </location>
    <ligand>
        <name>Mg(2+)</name>
        <dbReference type="ChEBI" id="CHEBI:18420"/>
        <label>4</label>
    </ligand>
</feature>
<feature type="domain" description="NusB/RsmB/TIM44" evidence="10">
    <location>
        <begin position="15"/>
        <end position="148"/>
    </location>
</feature>
<dbReference type="InterPro" id="IPR006027">
    <property type="entry name" value="NusB_RsmB_TIM44"/>
</dbReference>
<comment type="function">
    <text evidence="8">Catalyzes the ATP-dependent phosphorylation of thiamine-monophosphate (TMP) to form thiamine-pyrophosphate (TPP), the active form of vitamin B1.</text>
</comment>
<keyword evidence="3 7" id="KW-0694">RNA-binding</keyword>
<dbReference type="NCBIfam" id="TIGR01379">
    <property type="entry name" value="thiL"/>
    <property type="match status" value="1"/>
</dbReference>
<feature type="binding site" evidence="8">
    <location>
        <position position="238"/>
    </location>
    <ligand>
        <name>Mg(2+)</name>
        <dbReference type="ChEBI" id="CHEBI:18420"/>
        <label>3</label>
    </ligand>
</feature>
<feature type="binding site" evidence="8">
    <location>
        <position position="193"/>
    </location>
    <ligand>
        <name>Mg(2+)</name>
        <dbReference type="ChEBI" id="CHEBI:18420"/>
        <label>3</label>
    </ligand>
</feature>
<feature type="binding site" evidence="8">
    <location>
        <position position="217"/>
    </location>
    <ligand>
        <name>substrate</name>
    </ligand>
</feature>
<dbReference type="PANTHER" id="PTHR30270">
    <property type="entry name" value="THIAMINE-MONOPHOSPHATE KINASE"/>
    <property type="match status" value="1"/>
</dbReference>
<feature type="binding site" evidence="8">
    <location>
        <position position="193"/>
    </location>
    <ligand>
        <name>Mg(2+)</name>
        <dbReference type="ChEBI" id="CHEBI:18420"/>
        <label>4</label>
    </ligand>
</feature>
<feature type="binding site" evidence="8">
    <location>
        <position position="209"/>
    </location>
    <ligand>
        <name>Mg(2+)</name>
        <dbReference type="ChEBI" id="CHEBI:18420"/>
        <label>1</label>
    </ligand>
</feature>
<dbReference type="Pfam" id="PF01029">
    <property type="entry name" value="NusB"/>
    <property type="match status" value="1"/>
</dbReference>
<dbReference type="PANTHER" id="PTHR30270:SF0">
    <property type="entry name" value="THIAMINE-MONOPHOSPHATE KINASE"/>
    <property type="match status" value="1"/>
</dbReference>
<dbReference type="SUPFAM" id="SSF55326">
    <property type="entry name" value="PurM N-terminal domain-like"/>
    <property type="match status" value="1"/>
</dbReference>
<keyword evidence="8" id="KW-0460">Magnesium</keyword>
<dbReference type="GO" id="GO:0000287">
    <property type="term" value="F:magnesium ion binding"/>
    <property type="evidence" value="ECO:0007669"/>
    <property type="project" value="UniProtKB-UniRule"/>
</dbReference>
<proteinExistence type="inferred from homology"/>
<dbReference type="Proteomes" id="UP000516369">
    <property type="component" value="Chromosome"/>
</dbReference>
<dbReference type="Gene3D" id="3.90.650.10">
    <property type="entry name" value="PurM-like C-terminal domain"/>
    <property type="match status" value="1"/>
</dbReference>
<dbReference type="GO" id="GO:0005524">
    <property type="term" value="F:ATP binding"/>
    <property type="evidence" value="ECO:0007669"/>
    <property type="project" value="UniProtKB-UniRule"/>
</dbReference>
<keyword evidence="6 7" id="KW-0804">Transcription</keyword>
<dbReference type="Pfam" id="PF00586">
    <property type="entry name" value="AIRS"/>
    <property type="match status" value="1"/>
</dbReference>
<evidence type="ECO:0000256" key="1">
    <source>
        <dbReference type="ARBA" id="ARBA00005952"/>
    </source>
</evidence>
<dbReference type="InterPro" id="IPR011605">
    <property type="entry name" value="NusB_fam"/>
</dbReference>
<dbReference type="Gene3D" id="1.10.940.10">
    <property type="entry name" value="NusB-like"/>
    <property type="match status" value="1"/>
</dbReference>
<dbReference type="InterPro" id="IPR035926">
    <property type="entry name" value="NusB-like_sf"/>
</dbReference>
<sequence length="505" mass="52881">MKPPQRVGSQLSRSAARLAAVQAIYEMEVTGAAADTILENFLRQRWPWSGAMEALPPPDLDLLTRLIQGVQASTEDLDSAIDTILEGRQGSTRIELLLRSILRAGAYELRALPEIPAKVVINEYINLGHAFYSSGEPALVNAVLDRLAAALPRQSPGDTLRRRRPPVSGEFDLIHRFFRPLATAPGALGLSDDAALLAVGTADDLVLTTDTIVESVHFLPGDPADSVGGKLLGVNLSDLAAMGAEPLAYLLSVAVPQAWSDERREAWLGGFARGLAQMQPLFRQGLLGGDTVAAPADLCLTATALGRVPSGSALRRTGARIGDAIFVSGTIGDAALGLRLATDGLPPGVATAAAATLIDRYRWPRPRVTLGPRLRGLVHAAADVSDGLVADLAHICRASGVTAEIDATAIPLSDAALHVLQFAPALRSLILTGGDDYELIFTAPAANRAAIDAAAVAAEVAISCIGTIGPASVPPEAEPVRVMVAGVTMALESTGFEHFSCNRKK</sequence>
<evidence type="ECO:0000256" key="5">
    <source>
        <dbReference type="ARBA" id="ARBA00023015"/>
    </source>
</evidence>
<evidence type="ECO:0000256" key="4">
    <source>
        <dbReference type="ARBA" id="ARBA00022977"/>
    </source>
</evidence>
<evidence type="ECO:0000313" key="12">
    <source>
        <dbReference type="EMBL" id="QNT68090.1"/>
    </source>
</evidence>
<comment type="similarity">
    <text evidence="8">Belongs to the thiamine-monophosphate kinase family.</text>
</comment>
<dbReference type="NCBIfam" id="TIGR01951">
    <property type="entry name" value="nusB"/>
    <property type="match status" value="1"/>
</dbReference>
<feature type="binding site" evidence="8">
    <location>
        <position position="383"/>
    </location>
    <ligand>
        <name>Mg(2+)</name>
        <dbReference type="ChEBI" id="CHEBI:18420"/>
        <label>3</label>
    </ligand>
</feature>
<keyword evidence="8" id="KW-0547">Nucleotide-binding</keyword>
<name>A0A7H1MXA4_9PROT</name>
<keyword evidence="8 12" id="KW-0418">Kinase</keyword>
<evidence type="ECO:0000259" key="11">
    <source>
        <dbReference type="Pfam" id="PF02769"/>
    </source>
</evidence>
<comment type="function">
    <text evidence="7">Involved in transcription antitermination. Required for transcription of ribosomal RNA (rRNA) genes. Binds specifically to the boxA antiterminator sequence of the ribosomal RNA (rrn) operons.</text>
</comment>
<feature type="binding site" evidence="8">
    <location>
        <position position="238"/>
    </location>
    <ligand>
        <name>Mg(2+)</name>
        <dbReference type="ChEBI" id="CHEBI:18420"/>
        <label>2</label>
    </ligand>
</feature>
<evidence type="ECO:0000256" key="6">
    <source>
        <dbReference type="ARBA" id="ARBA00023163"/>
    </source>
</evidence>
<gene>
    <name evidence="8 12" type="primary">thiL</name>
    <name evidence="7" type="synonym">nusB</name>
    <name evidence="12" type="ORF">HQ394_00345</name>
</gene>
<dbReference type="SUPFAM" id="SSF56042">
    <property type="entry name" value="PurM C-terminal domain-like"/>
    <property type="match status" value="1"/>
</dbReference>
<feature type="binding site" evidence="8">
    <location>
        <position position="496"/>
    </location>
    <ligand>
        <name>substrate</name>
    </ligand>
</feature>
<keyword evidence="8" id="KW-0479">Metal-binding</keyword>
<comment type="miscellaneous">
    <text evidence="8">Reaction mechanism of ThiL seems to utilize a direct, inline transfer of the gamma-phosphate of ATP to TMP rather than a phosphorylated enzyme intermediate.</text>
</comment>
<comment type="caution">
    <text evidence="8">Lacks conserved residue(s) required for the propagation of feature annotation.</text>
</comment>
<dbReference type="GO" id="GO:0006353">
    <property type="term" value="P:DNA-templated transcription termination"/>
    <property type="evidence" value="ECO:0007669"/>
    <property type="project" value="UniProtKB-UniRule"/>
</dbReference>
<dbReference type="GO" id="GO:0031564">
    <property type="term" value="P:transcription antitermination"/>
    <property type="evidence" value="ECO:0007669"/>
    <property type="project" value="UniProtKB-KW"/>
</dbReference>
<dbReference type="GO" id="GO:0003723">
    <property type="term" value="F:RNA binding"/>
    <property type="evidence" value="ECO:0007669"/>
    <property type="project" value="UniProtKB-UniRule"/>
</dbReference>
<feature type="binding site" evidence="8">
    <location>
        <position position="210"/>
    </location>
    <ligand>
        <name>Mg(2+)</name>
        <dbReference type="ChEBI" id="CHEBI:18420"/>
        <label>2</label>
    </ligand>
</feature>
<feature type="domain" description="PurM-like C-terminal" evidence="11">
    <location>
        <begin position="321"/>
        <end position="469"/>
    </location>
</feature>
<evidence type="ECO:0000313" key="13">
    <source>
        <dbReference type="Proteomes" id="UP000516369"/>
    </source>
</evidence>
<dbReference type="HAMAP" id="MF_02128">
    <property type="entry name" value="TMP_kinase"/>
    <property type="match status" value="1"/>
</dbReference>
<feature type="binding site" evidence="8">
    <location>
        <position position="210"/>
    </location>
    <ligand>
        <name>Mg(2+)</name>
        <dbReference type="ChEBI" id="CHEBI:18420"/>
        <label>1</label>
    </ligand>
</feature>
<feature type="binding site" evidence="8">
    <location>
        <position position="435"/>
    </location>
    <ligand>
        <name>substrate</name>
    </ligand>
</feature>
<keyword evidence="8 12" id="KW-0808">Transferase</keyword>
<dbReference type="GO" id="GO:0009030">
    <property type="term" value="F:thiamine-phosphate kinase activity"/>
    <property type="evidence" value="ECO:0007669"/>
    <property type="project" value="UniProtKB-UniRule"/>
</dbReference>
<keyword evidence="2 7" id="KW-0889">Transcription antitermination</keyword>
<comment type="pathway">
    <text evidence="8">Cofactor biosynthesis; thiamine diphosphate biosynthesis; thiamine diphosphate from thiamine phosphate: step 1/1.</text>
</comment>
<dbReference type="InterPro" id="IPR010918">
    <property type="entry name" value="PurM-like_C_dom"/>
</dbReference>
<feature type="binding site" evidence="8">
    <location>
        <position position="386"/>
    </location>
    <ligand>
        <name>Mg(2+)</name>
        <dbReference type="ChEBI" id="CHEBI:18420"/>
        <label>5</label>
    </ligand>
</feature>
<dbReference type="InterPro" id="IPR006283">
    <property type="entry name" value="ThiL-like"/>
</dbReference>
<protein>
    <recommendedName>
        <fullName evidence="7 8">Multifunctional fusion protein</fullName>
    </recommendedName>
    <domain>
        <recommendedName>
            <fullName evidence="8">Thiamine-monophosphate kinase</fullName>
            <shortName evidence="8">TMP kinase</shortName>
            <shortName evidence="8">Thiamine-phosphate kinase</shortName>
            <ecNumber evidence="8">2.7.4.16</ecNumber>
        </recommendedName>
    </domain>
    <domain>
        <recommendedName>
            <fullName evidence="7">Transcription antitermination protein NusB</fullName>
        </recommendedName>
        <alternativeName>
            <fullName evidence="7">Antitermination factor NusB</fullName>
        </alternativeName>
    </domain>
</protein>
<organism evidence="12 13">
    <name type="scientific">Defluviicoccus vanus</name>
    <dbReference type="NCBI Taxonomy" id="111831"/>
    <lineage>
        <taxon>Bacteria</taxon>
        <taxon>Pseudomonadati</taxon>
        <taxon>Pseudomonadota</taxon>
        <taxon>Alphaproteobacteria</taxon>
        <taxon>Rhodospirillales</taxon>
        <taxon>Rhodospirillaceae</taxon>
        <taxon>Defluviicoccus</taxon>
    </lineage>
</organism>
<evidence type="ECO:0000256" key="3">
    <source>
        <dbReference type="ARBA" id="ARBA00022884"/>
    </source>
</evidence>
<dbReference type="AlphaFoldDB" id="A0A7H1MXA4"/>
<evidence type="ECO:0000259" key="9">
    <source>
        <dbReference type="Pfam" id="PF00586"/>
    </source>
</evidence>
<feature type="binding site" evidence="8">
    <location>
        <begin position="289"/>
        <end position="290"/>
    </location>
    <ligand>
        <name>ATP</name>
        <dbReference type="ChEBI" id="CHEBI:30616"/>
    </ligand>
</feature>
<dbReference type="InterPro" id="IPR016188">
    <property type="entry name" value="PurM-like_N"/>
</dbReference>
<dbReference type="InterPro" id="IPR036676">
    <property type="entry name" value="PurM-like_C_sf"/>
</dbReference>
<keyword evidence="5 7" id="KW-0805">Transcription regulation</keyword>
<dbReference type="Pfam" id="PF02769">
    <property type="entry name" value="AIRS_C"/>
    <property type="match status" value="1"/>
</dbReference>
<dbReference type="SUPFAM" id="SSF48013">
    <property type="entry name" value="NusB-like"/>
    <property type="match status" value="1"/>
</dbReference>
<dbReference type="HAMAP" id="MF_00073">
    <property type="entry name" value="NusB"/>
    <property type="match status" value="1"/>
</dbReference>
<dbReference type="InterPro" id="IPR036921">
    <property type="entry name" value="PurM-like_N_sf"/>
</dbReference>
<evidence type="ECO:0000256" key="8">
    <source>
        <dbReference type="HAMAP-Rule" id="MF_02128"/>
    </source>
</evidence>